<evidence type="ECO:0000259" key="10">
    <source>
        <dbReference type="Pfam" id="PF12621"/>
    </source>
</evidence>
<evidence type="ECO:0000256" key="6">
    <source>
        <dbReference type="ARBA" id="ARBA00023136"/>
    </source>
</evidence>
<sequence>MSNIEESKSATTSTFVTALVFNAIVFAVELVAFTLIRPYFKAIYEPRTYAPPRSKRIQPLSQSMFLWPIAVYKANYTDIIKANGLDAYFFVRFLRMMVKILIPIWFFSWAILLPVDSVRTRVGNNSGLSLLTFGNISSERSVRFSAHIILVYFFTVWIFYNIKIEMRHFITTRQQHLINPTHAKSVQANTLLVTGIPAKYLSREALLKLFNDLPGGVKKIWINRNLKELPDIYDRRLAACAKLESAETSLMKTAAKLRLAAIEKKEKSRKKAKGISHDDVETATGEDYTIVPKDKRPQHRLGSIPFFGKKVDTIEWAREEIRVCTELLEKGRNIIENDGKGVTDNRSSEDTEEDAGTSEFTQGDIKDMKKSYPPLNSAFVTFNRQIAAHLAVQVLAHHEPYRMGSKYVEVSPEDVIWANLGMNPYEQKVRLAISYAATAGLIILWAFPVAFVGIVSNVYKLCETAPWLAWICTLPDVVIGIISGILPPVLLAVLMMLLPIVLRLLARFEGIPKRTGLELSLMTRFFIFQVIHSFLIVTLSSGIMAALPDLIKNPTSIPNILAQNLPLSSTFFLTYVILQGLAGTAGGFLQIVPLVIYYVKLFILGSTPRAVYGIKYGLRSVAWGTTFPSITLLVVITFGYSIISPVINGLACATFFLFYQLYKYLFLWQFDQPSTSDTGGLFFPKAIQHVFVGMYVQQVCLCALFFLAQDENKNPTAIPEGALMVVLIVLTAAYHAIINNSYGPLLHALPLSLADKTYGAPSIAEAEEIAAAPSIEDNSSIKKEPAGPPPIAKPMTEDDYGFAHPAASRPQRTVWVPVDTLGMSKEEERACQEAGVDVSSKDAVMNEKGKVDIQGIPPDLIRDD</sequence>
<dbReference type="InterPro" id="IPR027815">
    <property type="entry name" value="CSC1/OSCA1-like_cyt"/>
</dbReference>
<feature type="transmembrane region" description="Helical" evidence="8">
    <location>
        <begin position="96"/>
        <end position="115"/>
    </location>
</feature>
<evidence type="ECO:0000256" key="4">
    <source>
        <dbReference type="ARBA" id="ARBA00022692"/>
    </source>
</evidence>
<dbReference type="InterPro" id="IPR003864">
    <property type="entry name" value="CSC1/OSCA1-like_7TM"/>
</dbReference>
<feature type="transmembrane region" description="Helical" evidence="8">
    <location>
        <begin position="15"/>
        <end position="36"/>
    </location>
</feature>
<evidence type="ECO:0000256" key="3">
    <source>
        <dbReference type="ARBA" id="ARBA00022448"/>
    </source>
</evidence>
<protein>
    <recommendedName>
        <fullName evidence="15">DUF221-domain-containing protein</fullName>
    </recommendedName>
</protein>
<feature type="transmembrane region" description="Helical" evidence="8">
    <location>
        <begin position="646"/>
        <end position="665"/>
    </location>
</feature>
<comment type="similarity">
    <text evidence="2">Belongs to the CSC1 (TC 1.A.17) family.</text>
</comment>
<feature type="domain" description="CSC1/OSCA1-like N-terminal transmembrane" evidence="11">
    <location>
        <begin position="15"/>
        <end position="162"/>
    </location>
</feature>
<accession>A0A9P5XWF4</accession>
<evidence type="ECO:0000259" key="11">
    <source>
        <dbReference type="Pfam" id="PF13967"/>
    </source>
</evidence>
<keyword evidence="5 8" id="KW-1133">Transmembrane helix</keyword>
<comment type="subcellular location">
    <subcellularLocation>
        <location evidence="1">Membrane</location>
        <topology evidence="1">Multi-pass membrane protein</topology>
    </subcellularLocation>
</comment>
<dbReference type="Proteomes" id="UP000807353">
    <property type="component" value="Unassembled WGS sequence"/>
</dbReference>
<reference evidence="13" key="1">
    <citation type="submission" date="2020-11" db="EMBL/GenBank/DDBJ databases">
        <authorList>
            <consortium name="DOE Joint Genome Institute"/>
            <person name="Ahrendt S."/>
            <person name="Riley R."/>
            <person name="Andreopoulos W."/>
            <person name="Labutti K."/>
            <person name="Pangilinan J."/>
            <person name="Ruiz-Duenas F.J."/>
            <person name="Barrasa J.M."/>
            <person name="Sanchez-Garcia M."/>
            <person name="Camarero S."/>
            <person name="Miyauchi S."/>
            <person name="Serrano A."/>
            <person name="Linde D."/>
            <person name="Babiker R."/>
            <person name="Drula E."/>
            <person name="Ayuso-Fernandez I."/>
            <person name="Pacheco R."/>
            <person name="Padilla G."/>
            <person name="Ferreira P."/>
            <person name="Barriuso J."/>
            <person name="Kellner H."/>
            <person name="Castanera R."/>
            <person name="Alfaro M."/>
            <person name="Ramirez L."/>
            <person name="Pisabarro A.G."/>
            <person name="Kuo A."/>
            <person name="Tritt A."/>
            <person name="Lipzen A."/>
            <person name="He G."/>
            <person name="Yan M."/>
            <person name="Ng V."/>
            <person name="Cullen D."/>
            <person name="Martin F."/>
            <person name="Rosso M.-N."/>
            <person name="Henrissat B."/>
            <person name="Hibbett D."/>
            <person name="Martinez A.T."/>
            <person name="Grigoriev I.V."/>
        </authorList>
    </citation>
    <scope>NUCLEOTIDE SEQUENCE</scope>
    <source>
        <strain evidence="13">CBS 247.69</strain>
    </source>
</reference>
<dbReference type="GO" id="GO:0005886">
    <property type="term" value="C:plasma membrane"/>
    <property type="evidence" value="ECO:0007669"/>
    <property type="project" value="TreeGrafter"/>
</dbReference>
<feature type="transmembrane region" description="Helical" evidence="8">
    <location>
        <begin position="432"/>
        <end position="459"/>
    </location>
</feature>
<feature type="domain" description="CSC1/OSCA1-like cytosolic" evidence="12">
    <location>
        <begin position="365"/>
        <end position="419"/>
    </location>
</feature>
<keyword evidence="4 8" id="KW-0812">Transmembrane</keyword>
<dbReference type="EMBL" id="MU150326">
    <property type="protein sequence ID" value="KAF9458987.1"/>
    <property type="molecule type" value="Genomic_DNA"/>
</dbReference>
<feature type="compositionally biased region" description="Basic and acidic residues" evidence="7">
    <location>
        <begin position="336"/>
        <end position="349"/>
    </location>
</feature>
<feature type="transmembrane region" description="Helical" evidence="8">
    <location>
        <begin position="721"/>
        <end position="738"/>
    </location>
</feature>
<gene>
    <name evidence="13" type="ORF">BDZ94DRAFT_1269342</name>
</gene>
<evidence type="ECO:0000256" key="5">
    <source>
        <dbReference type="ARBA" id="ARBA00022989"/>
    </source>
</evidence>
<dbReference type="InterPro" id="IPR032880">
    <property type="entry name" value="CSC1/OSCA1-like_N"/>
</dbReference>
<evidence type="ECO:0000313" key="14">
    <source>
        <dbReference type="Proteomes" id="UP000807353"/>
    </source>
</evidence>
<dbReference type="Pfam" id="PF12621">
    <property type="entry name" value="PHM7_ext"/>
    <property type="match status" value="1"/>
</dbReference>
<feature type="region of interest" description="Disordered" evidence="7">
    <location>
        <begin position="336"/>
        <end position="363"/>
    </location>
</feature>
<evidence type="ECO:0000259" key="12">
    <source>
        <dbReference type="Pfam" id="PF14703"/>
    </source>
</evidence>
<evidence type="ECO:0000256" key="8">
    <source>
        <dbReference type="SAM" id="Phobius"/>
    </source>
</evidence>
<feature type="domain" description="10TM putative phosphate transporter extracellular tail" evidence="10">
    <location>
        <begin position="796"/>
        <end position="859"/>
    </location>
</feature>
<feature type="transmembrane region" description="Helical" evidence="8">
    <location>
        <begin position="479"/>
        <end position="505"/>
    </location>
</feature>
<dbReference type="PANTHER" id="PTHR13018:SF143">
    <property type="entry name" value="CSC1_OSCA1-LIKE 7TM REGION DOMAIN-CONTAINING PROTEIN"/>
    <property type="match status" value="1"/>
</dbReference>
<dbReference type="GO" id="GO:0005227">
    <property type="term" value="F:calcium-activated cation channel activity"/>
    <property type="evidence" value="ECO:0007669"/>
    <property type="project" value="InterPro"/>
</dbReference>
<evidence type="ECO:0000259" key="9">
    <source>
        <dbReference type="Pfam" id="PF02714"/>
    </source>
</evidence>
<feature type="domain" description="CSC1/OSCA1-like cytosolic" evidence="12">
    <location>
        <begin position="189"/>
        <end position="337"/>
    </location>
</feature>
<dbReference type="Pfam" id="PF13967">
    <property type="entry name" value="RSN1_TM"/>
    <property type="match status" value="1"/>
</dbReference>
<feature type="transmembrane region" description="Helical" evidence="8">
    <location>
        <begin position="686"/>
        <end position="709"/>
    </location>
</feature>
<dbReference type="OrthoDB" id="1076608at2759"/>
<feature type="domain" description="CSC1/OSCA1-like 7TM region" evidence="9">
    <location>
        <begin position="433"/>
        <end position="705"/>
    </location>
</feature>
<organism evidence="13 14">
    <name type="scientific">Collybia nuda</name>
    <dbReference type="NCBI Taxonomy" id="64659"/>
    <lineage>
        <taxon>Eukaryota</taxon>
        <taxon>Fungi</taxon>
        <taxon>Dikarya</taxon>
        <taxon>Basidiomycota</taxon>
        <taxon>Agaricomycotina</taxon>
        <taxon>Agaricomycetes</taxon>
        <taxon>Agaricomycetidae</taxon>
        <taxon>Agaricales</taxon>
        <taxon>Tricholomatineae</taxon>
        <taxon>Clitocybaceae</taxon>
        <taxon>Collybia</taxon>
    </lineage>
</organism>
<feature type="transmembrane region" description="Helical" evidence="8">
    <location>
        <begin position="571"/>
        <end position="599"/>
    </location>
</feature>
<evidence type="ECO:0000256" key="7">
    <source>
        <dbReference type="SAM" id="MobiDB-lite"/>
    </source>
</evidence>
<name>A0A9P5XWF4_9AGAR</name>
<feature type="transmembrane region" description="Helical" evidence="8">
    <location>
        <begin position="144"/>
        <end position="162"/>
    </location>
</feature>
<dbReference type="InterPro" id="IPR045122">
    <property type="entry name" value="Csc1-like"/>
</dbReference>
<comment type="caution">
    <text evidence="13">The sequence shown here is derived from an EMBL/GenBank/DDBJ whole genome shotgun (WGS) entry which is preliminary data.</text>
</comment>
<evidence type="ECO:0000256" key="2">
    <source>
        <dbReference type="ARBA" id="ARBA00007779"/>
    </source>
</evidence>
<keyword evidence="6 8" id="KW-0472">Membrane</keyword>
<dbReference type="Pfam" id="PF02714">
    <property type="entry name" value="RSN1_7TM"/>
    <property type="match status" value="1"/>
</dbReference>
<feature type="region of interest" description="Disordered" evidence="7">
    <location>
        <begin position="777"/>
        <end position="808"/>
    </location>
</feature>
<keyword evidence="14" id="KW-1185">Reference proteome</keyword>
<evidence type="ECO:0000313" key="13">
    <source>
        <dbReference type="EMBL" id="KAF9458987.1"/>
    </source>
</evidence>
<feature type="transmembrane region" description="Helical" evidence="8">
    <location>
        <begin position="526"/>
        <end position="551"/>
    </location>
</feature>
<dbReference type="Pfam" id="PF14703">
    <property type="entry name" value="PHM7_cyt"/>
    <property type="match status" value="2"/>
</dbReference>
<dbReference type="AlphaFoldDB" id="A0A9P5XWF4"/>
<feature type="transmembrane region" description="Helical" evidence="8">
    <location>
        <begin position="620"/>
        <end position="640"/>
    </location>
</feature>
<keyword evidence="3" id="KW-0813">Transport</keyword>
<dbReference type="InterPro" id="IPR022257">
    <property type="entry name" value="PHM7_ext"/>
</dbReference>
<evidence type="ECO:0000256" key="1">
    <source>
        <dbReference type="ARBA" id="ARBA00004141"/>
    </source>
</evidence>
<dbReference type="PANTHER" id="PTHR13018">
    <property type="entry name" value="PROBABLE MEMBRANE PROTEIN DUF221-RELATED"/>
    <property type="match status" value="1"/>
</dbReference>
<proteinExistence type="inferred from homology"/>
<evidence type="ECO:0008006" key="15">
    <source>
        <dbReference type="Google" id="ProtNLM"/>
    </source>
</evidence>